<dbReference type="EMBL" id="BJCE01000374">
    <property type="protein sequence ID" value="GCL39998.1"/>
    <property type="molecule type" value="Genomic_DNA"/>
</dbReference>
<dbReference type="Gene3D" id="3.40.630.30">
    <property type="match status" value="1"/>
</dbReference>
<keyword evidence="5" id="KW-0012">Acyltransferase</keyword>
<dbReference type="Pfam" id="PF13444">
    <property type="entry name" value="Acetyltransf_5"/>
    <property type="match status" value="1"/>
</dbReference>
<dbReference type="InterPro" id="IPR016181">
    <property type="entry name" value="Acyl_CoA_acyltransferase"/>
</dbReference>
<evidence type="ECO:0008006" key="8">
    <source>
        <dbReference type="Google" id="ProtNLM"/>
    </source>
</evidence>
<dbReference type="PANTHER" id="PTHR37323:SF1">
    <property type="entry name" value="L-ORNITHINE N(ALPHA)-ACYLTRANSFERASE"/>
    <property type="match status" value="1"/>
</dbReference>
<evidence type="ECO:0000256" key="4">
    <source>
        <dbReference type="ARBA" id="ARBA00023098"/>
    </source>
</evidence>
<comment type="caution">
    <text evidence="6">The sequence shown here is derived from an EMBL/GenBank/DDBJ whole genome shotgun (WGS) entry which is preliminary data.</text>
</comment>
<sequence length="259" mass="30415">MFIEETKHYILKFAFSQEDLKSIFQLRFKVFKLKTETEQNKSYLEFDEFDEYCDHLMLIDKQTGQTIGTYRLQTNSMAVKGLGFYSSKIFNLSSLPNNILEEGVEIGRACILDKHRNTRAFFLLFKGLATYLLHHRKQYFFGCSSIFTDNYSLAIPIYDYFKDEQMIHPDLLCQPTNQYQVKLSIPQNIVFNSQVIPSLLKLYLKMGAKICSFPAIDQEFKTIDFLTLLNVYHLEDKYDSMLLNGQLETLKKTLNWTLD</sequence>
<gene>
    <name evidence="6" type="ORF">SR1949_51300</name>
</gene>
<dbReference type="PANTHER" id="PTHR37323">
    <property type="entry name" value="GCN5-RELATED N-ACETYLTRANSFERASE"/>
    <property type="match status" value="1"/>
</dbReference>
<evidence type="ECO:0000256" key="1">
    <source>
        <dbReference type="ARBA" id="ARBA00005189"/>
    </source>
</evidence>
<comment type="pathway">
    <text evidence="1">Lipid metabolism.</text>
</comment>
<accession>A0A480A9P3</accession>
<keyword evidence="4" id="KW-0443">Lipid metabolism</keyword>
<dbReference type="SUPFAM" id="SSF55729">
    <property type="entry name" value="Acyl-CoA N-acyltransferases (Nat)"/>
    <property type="match status" value="1"/>
</dbReference>
<evidence type="ECO:0000256" key="5">
    <source>
        <dbReference type="ARBA" id="ARBA00023315"/>
    </source>
</evidence>
<organism evidence="6 7">
    <name type="scientific">Sphaerospermopsis reniformis</name>
    <dbReference type="NCBI Taxonomy" id="531300"/>
    <lineage>
        <taxon>Bacteria</taxon>
        <taxon>Bacillati</taxon>
        <taxon>Cyanobacteriota</taxon>
        <taxon>Cyanophyceae</taxon>
        <taxon>Nostocales</taxon>
        <taxon>Aphanizomenonaceae</taxon>
        <taxon>Sphaerospermopsis</taxon>
    </lineage>
</organism>
<proteinExistence type="predicted"/>
<reference evidence="7" key="1">
    <citation type="submission" date="2019-02" db="EMBL/GenBank/DDBJ databases">
        <title>Draft genome sequence of Sphaerospermopsis reniformis NIES-1949.</title>
        <authorList>
            <person name="Yamaguchi H."/>
            <person name="Suzuki S."/>
            <person name="Kawachi M."/>
        </authorList>
    </citation>
    <scope>NUCLEOTIDE SEQUENCE [LARGE SCALE GENOMIC DNA]</scope>
    <source>
        <strain evidence="7">NIES-1949</strain>
    </source>
</reference>
<dbReference type="GO" id="GO:0016746">
    <property type="term" value="F:acyltransferase activity"/>
    <property type="evidence" value="ECO:0007669"/>
    <property type="project" value="UniProtKB-KW"/>
</dbReference>
<evidence type="ECO:0000313" key="7">
    <source>
        <dbReference type="Proteomes" id="UP000300142"/>
    </source>
</evidence>
<keyword evidence="2" id="KW-0444">Lipid biosynthesis</keyword>
<protein>
    <recommendedName>
        <fullName evidence="8">GNAT family N-acetyltransferase</fullName>
    </recommendedName>
</protein>
<evidence type="ECO:0000256" key="2">
    <source>
        <dbReference type="ARBA" id="ARBA00022516"/>
    </source>
</evidence>
<dbReference type="Proteomes" id="UP000300142">
    <property type="component" value="Unassembled WGS sequence"/>
</dbReference>
<dbReference type="AlphaFoldDB" id="A0A480A9P3"/>
<dbReference type="RefSeq" id="WP_137669414.1">
    <property type="nucleotide sequence ID" value="NZ_BJCE01000374.1"/>
</dbReference>
<dbReference type="InterPro" id="IPR052351">
    <property type="entry name" value="Ornithine_N-alpha-AT"/>
</dbReference>
<name>A0A480A9P3_9CYAN</name>
<keyword evidence="3" id="KW-0808">Transferase</keyword>
<evidence type="ECO:0000313" key="6">
    <source>
        <dbReference type="EMBL" id="GCL39998.1"/>
    </source>
</evidence>
<evidence type="ECO:0000256" key="3">
    <source>
        <dbReference type="ARBA" id="ARBA00022679"/>
    </source>
</evidence>
<keyword evidence="7" id="KW-1185">Reference proteome</keyword>
<dbReference type="GO" id="GO:0006629">
    <property type="term" value="P:lipid metabolic process"/>
    <property type="evidence" value="ECO:0007669"/>
    <property type="project" value="UniProtKB-KW"/>
</dbReference>